<name>A0A285D248_9BACI</name>
<evidence type="ECO:0008006" key="4">
    <source>
        <dbReference type="Google" id="ProtNLM"/>
    </source>
</evidence>
<dbReference type="RefSeq" id="WP_097159434.1">
    <property type="nucleotide sequence ID" value="NZ_JBEPMQ010000007.1"/>
</dbReference>
<evidence type="ECO:0000256" key="1">
    <source>
        <dbReference type="SAM" id="Phobius"/>
    </source>
</evidence>
<dbReference type="Pfam" id="PF17259">
    <property type="entry name" value="DUF5325"/>
    <property type="match status" value="1"/>
</dbReference>
<protein>
    <recommendedName>
        <fullName evidence="4">YlaF family protein</fullName>
    </recommendedName>
</protein>
<keyword evidence="1" id="KW-0812">Transmembrane</keyword>
<gene>
    <name evidence="2" type="ORF">SAMN05877753_1076</name>
</gene>
<dbReference type="Proteomes" id="UP000219546">
    <property type="component" value="Unassembled WGS sequence"/>
</dbReference>
<dbReference type="AlphaFoldDB" id="A0A285D248"/>
<keyword evidence="1" id="KW-0472">Membrane</keyword>
<reference evidence="2 3" key="1">
    <citation type="submission" date="2017-08" db="EMBL/GenBank/DDBJ databases">
        <authorList>
            <person name="de Groot N.N."/>
        </authorList>
    </citation>
    <scope>NUCLEOTIDE SEQUENCE [LARGE SCALE GENOMIC DNA]</scope>
    <source>
        <strain evidence="2 3">JC228</strain>
    </source>
</reference>
<dbReference type="InterPro" id="IPR035211">
    <property type="entry name" value="DUF5325"/>
</dbReference>
<sequence>MASANKIFIVYACLAVLCISGIGIFISEGSTIGIIACIFGTVFIMGLGFKTKRRLRQSESSNQ</sequence>
<feature type="transmembrane region" description="Helical" evidence="1">
    <location>
        <begin position="7"/>
        <end position="26"/>
    </location>
</feature>
<evidence type="ECO:0000313" key="3">
    <source>
        <dbReference type="Proteomes" id="UP000219546"/>
    </source>
</evidence>
<feature type="transmembrane region" description="Helical" evidence="1">
    <location>
        <begin position="32"/>
        <end position="49"/>
    </location>
</feature>
<dbReference type="EMBL" id="OAOP01000007">
    <property type="protein sequence ID" value="SNX73263.1"/>
    <property type="molecule type" value="Genomic_DNA"/>
</dbReference>
<keyword evidence="3" id="KW-1185">Reference proteome</keyword>
<organism evidence="2 3">
    <name type="scientific">Bacillus oleivorans</name>
    <dbReference type="NCBI Taxonomy" id="1448271"/>
    <lineage>
        <taxon>Bacteria</taxon>
        <taxon>Bacillati</taxon>
        <taxon>Bacillota</taxon>
        <taxon>Bacilli</taxon>
        <taxon>Bacillales</taxon>
        <taxon>Bacillaceae</taxon>
        <taxon>Bacillus</taxon>
    </lineage>
</organism>
<evidence type="ECO:0000313" key="2">
    <source>
        <dbReference type="EMBL" id="SNX73263.1"/>
    </source>
</evidence>
<keyword evidence="1" id="KW-1133">Transmembrane helix</keyword>
<proteinExistence type="predicted"/>
<accession>A0A285D248</accession>